<evidence type="ECO:0000259" key="3">
    <source>
        <dbReference type="Pfam" id="PF02719"/>
    </source>
</evidence>
<name>A0A327WRG4_9GAMM</name>
<dbReference type="Pfam" id="PF13727">
    <property type="entry name" value="CoA_binding_3"/>
    <property type="match status" value="1"/>
</dbReference>
<dbReference type="Gene3D" id="3.40.50.720">
    <property type="entry name" value="NAD(P)-binding Rossmann-like Domain"/>
    <property type="match status" value="2"/>
</dbReference>
<dbReference type="AlphaFoldDB" id="A0A327WRG4"/>
<dbReference type="Proteomes" id="UP000249203">
    <property type="component" value="Unassembled WGS sequence"/>
</dbReference>
<dbReference type="EMBL" id="QLMD01000017">
    <property type="protein sequence ID" value="RAJ93622.1"/>
    <property type="molecule type" value="Genomic_DNA"/>
</dbReference>
<evidence type="ECO:0000256" key="1">
    <source>
        <dbReference type="ARBA" id="ARBA00007430"/>
    </source>
</evidence>
<feature type="transmembrane region" description="Helical" evidence="2">
    <location>
        <begin position="55"/>
        <end position="74"/>
    </location>
</feature>
<comment type="caution">
    <text evidence="4">The sequence shown here is derived from an EMBL/GenBank/DDBJ whole genome shotgun (WGS) entry which is preliminary data.</text>
</comment>
<dbReference type="InterPro" id="IPR003869">
    <property type="entry name" value="Polysac_CapD-like"/>
</dbReference>
<dbReference type="RefSeq" id="WP_241974147.1">
    <property type="nucleotide sequence ID" value="NZ_PIPK01000017.1"/>
</dbReference>
<dbReference type="CDD" id="cd05237">
    <property type="entry name" value="UDP_invert_4-6DH_SDR_e"/>
    <property type="match status" value="1"/>
</dbReference>
<dbReference type="Pfam" id="PF02719">
    <property type="entry name" value="Polysacc_synt_2"/>
    <property type="match status" value="1"/>
</dbReference>
<dbReference type="InterPro" id="IPR029063">
    <property type="entry name" value="SAM-dependent_MTases_sf"/>
</dbReference>
<reference evidence="4 5" key="1">
    <citation type="submission" date="2018-06" db="EMBL/GenBank/DDBJ databases">
        <title>Genomic Encyclopedia of Type Strains, Phase III (KMG-III): the genomes of soil and plant-associated and newly described type strains.</title>
        <authorList>
            <person name="Whitman W."/>
        </authorList>
    </citation>
    <scope>NUCLEOTIDE SEQUENCE [LARGE SCALE GENOMIC DNA]</scope>
    <source>
        <strain evidence="4 5">CGMCC 1.15366</strain>
    </source>
</reference>
<dbReference type="SUPFAM" id="SSF53335">
    <property type="entry name" value="S-adenosyl-L-methionine-dependent methyltransferases"/>
    <property type="match status" value="1"/>
</dbReference>
<dbReference type="InterPro" id="IPR051203">
    <property type="entry name" value="Polysaccharide_Synthase-Rel"/>
</dbReference>
<accession>A0A327WRG4</accession>
<proteinExistence type="inferred from homology"/>
<gene>
    <name evidence="4" type="ORF">B0I24_11728</name>
</gene>
<keyword evidence="2" id="KW-0812">Transmembrane</keyword>
<feature type="transmembrane region" description="Helical" evidence="2">
    <location>
        <begin position="21"/>
        <end position="43"/>
    </location>
</feature>
<dbReference type="InterPro" id="IPR036291">
    <property type="entry name" value="NAD(P)-bd_dom_sf"/>
</dbReference>
<keyword evidence="2" id="KW-0472">Membrane</keyword>
<feature type="domain" description="Polysaccharide biosynthesis protein CapD-like" evidence="3">
    <location>
        <begin position="287"/>
        <end position="590"/>
    </location>
</feature>
<comment type="similarity">
    <text evidence="1">Belongs to the polysaccharide synthase family.</text>
</comment>
<dbReference type="SUPFAM" id="SSF51735">
    <property type="entry name" value="NAD(P)-binding Rossmann-fold domains"/>
    <property type="match status" value="1"/>
</dbReference>
<evidence type="ECO:0000313" key="5">
    <source>
        <dbReference type="Proteomes" id="UP000249203"/>
    </source>
</evidence>
<sequence>MIELNRLLSKLFALPREAKRIVSLVIDIGALLFAYLFALSVRYETWYTLGDGNTVLAIIVAIPVSLFLFARFGLYRAVVRYMALSALLTVLLGVVSSAVVLAVAVYWLDAPVPPSVIVNYALMSLVLIGGMRLVMRAVYEQATRKEKERVIIYGAGSAGRQLAQAINNGNEFHPVCFVDDDVTLHNSTMLGLRVRSPESIAECVKECHASRVLLALPSASRSRRKQILDLLEPLKVVVQTVPGMADMVDGQVAVDDLQEVRIEDLLGRDPVAPRQRLMDTNIRGKAVLVTGAGGSIGSELCRQIIASEPKVLVLVEVSEYNLYAIERELTQLLQREQYDVSLKPVLASVQNQSRLQRLMQAFAIDTVYHAAAYKHVPMVEYNVVEGMRNNVFGTLRTAEAAIAAGVKDFVLISTDKAVRPTNVMGATKRFAELVLQALAKREGVHTHFSMVRFGNVLGSSGSVIPLFRQQIIQGGPITVTDPEITRYFMTIPEAAQLVIQAGAMGSIMAKEEANNGGQVFVLDMGEPVKIIDLATKLVRLMGLEVKTEENPHGDIEIIFSGLRPGEKLYEELLIGDNVELTAHPRIMTAREIDLPWQELAYLIESFDIECSEHNVVAIHQRLQQMPLAFSPSSQLCDLIIGLNSQSNRQSSTQSSSQ</sequence>
<evidence type="ECO:0000256" key="2">
    <source>
        <dbReference type="SAM" id="Phobius"/>
    </source>
</evidence>
<organism evidence="4 5">
    <name type="scientific">Aliidiomarina maris</name>
    <dbReference type="NCBI Taxonomy" id="531312"/>
    <lineage>
        <taxon>Bacteria</taxon>
        <taxon>Pseudomonadati</taxon>
        <taxon>Pseudomonadota</taxon>
        <taxon>Gammaproteobacteria</taxon>
        <taxon>Alteromonadales</taxon>
        <taxon>Idiomarinaceae</taxon>
        <taxon>Aliidiomarina</taxon>
    </lineage>
</organism>
<dbReference type="PANTHER" id="PTHR43318:SF1">
    <property type="entry name" value="POLYSACCHARIDE BIOSYNTHESIS PROTEIN EPSC-RELATED"/>
    <property type="match status" value="1"/>
</dbReference>
<protein>
    <submittedName>
        <fullName evidence="4">FlaA1/EpsC-like NDP-sugar epimerase</fullName>
    </submittedName>
</protein>
<feature type="transmembrane region" description="Helical" evidence="2">
    <location>
        <begin position="120"/>
        <end position="139"/>
    </location>
</feature>
<keyword evidence="2" id="KW-1133">Transmembrane helix</keyword>
<dbReference type="PANTHER" id="PTHR43318">
    <property type="entry name" value="UDP-N-ACETYLGLUCOSAMINE 4,6-DEHYDRATASE"/>
    <property type="match status" value="1"/>
</dbReference>
<evidence type="ECO:0000313" key="4">
    <source>
        <dbReference type="EMBL" id="RAJ93622.1"/>
    </source>
</evidence>
<feature type="transmembrane region" description="Helical" evidence="2">
    <location>
        <begin position="86"/>
        <end position="108"/>
    </location>
</feature>